<dbReference type="EMBL" id="QGGY01000013">
    <property type="protein sequence ID" value="PWJ73333.1"/>
    <property type="molecule type" value="Genomic_DNA"/>
</dbReference>
<keyword evidence="3" id="KW-1185">Reference proteome</keyword>
<dbReference type="Proteomes" id="UP000245412">
    <property type="component" value="Unassembled WGS sequence"/>
</dbReference>
<evidence type="ECO:0000313" key="3">
    <source>
        <dbReference type="Proteomes" id="UP000245412"/>
    </source>
</evidence>
<keyword evidence="1" id="KW-1133">Transmembrane helix</keyword>
<feature type="transmembrane region" description="Helical" evidence="1">
    <location>
        <begin position="377"/>
        <end position="399"/>
    </location>
</feature>
<dbReference type="RefSeq" id="WP_109747872.1">
    <property type="nucleotide sequence ID" value="NZ_JANKBI010000022.1"/>
</dbReference>
<protein>
    <submittedName>
        <fullName evidence="2">FtsX-like permease family protein</fullName>
    </submittedName>
</protein>
<evidence type="ECO:0000313" key="2">
    <source>
        <dbReference type="EMBL" id="PWJ73333.1"/>
    </source>
</evidence>
<evidence type="ECO:0000256" key="1">
    <source>
        <dbReference type="SAM" id="Phobius"/>
    </source>
</evidence>
<keyword evidence="1" id="KW-0812">Transmembrane</keyword>
<feature type="transmembrane region" description="Helical" evidence="1">
    <location>
        <begin position="335"/>
        <end position="357"/>
    </location>
</feature>
<feature type="transmembrane region" description="Helical" evidence="1">
    <location>
        <begin position="20"/>
        <end position="38"/>
    </location>
</feature>
<dbReference type="GO" id="GO:0005886">
    <property type="term" value="C:plasma membrane"/>
    <property type="evidence" value="ECO:0007669"/>
    <property type="project" value="TreeGrafter"/>
</dbReference>
<dbReference type="AlphaFoldDB" id="A0AB73T0N5"/>
<gene>
    <name evidence="2" type="ORF">C7383_113119</name>
</gene>
<reference evidence="2 3" key="1">
    <citation type="submission" date="2018-05" db="EMBL/GenBank/DDBJ databases">
        <authorList>
            <person name="Goeker M."/>
            <person name="Huntemann M."/>
            <person name="Clum A."/>
            <person name="Pillay M."/>
            <person name="Palaniappan K."/>
            <person name="Varghese N."/>
            <person name="Mikhailova N."/>
            <person name="Stamatis D."/>
            <person name="Reddy T."/>
            <person name="Daum C."/>
            <person name="Shapiro N."/>
            <person name="Ivanova N."/>
            <person name="Kyrpides N."/>
            <person name="Woyke T."/>
        </authorList>
    </citation>
    <scope>NUCLEOTIDE SEQUENCE [LARGE SCALE GENOMIC DNA]</scope>
    <source>
        <strain evidence="2 3">DSM 26524</strain>
    </source>
</reference>
<dbReference type="PANTHER" id="PTHR30572">
    <property type="entry name" value="MEMBRANE COMPONENT OF TRANSPORTER-RELATED"/>
    <property type="match status" value="1"/>
</dbReference>
<sequence>MRPILQLALKEIRKKRVRTILMFVVCLIATLTVFTSITNATSAICQQKIFDRNLGLEAGQILHLKYLQTDETAEFTTALADFRNYIETLPGVNAVGQFDATGINFSELKTSEEYVKINQKILENGVYKDYPERSQVLYVDEALLPLVKGGISAFASTQSTNLPIYASEVFKDVVPVGTFLTDERTGEMYEVVGYFSKGSQWVEEDDLIRYPLVSLDGWFIAPFSDEGRNDILTQLSSLHNTYVLLSETADEKILEQEICSYSFSHGFSATAISLSEEYEIYRSETGTFTSRQIIIAIFISMMALTSIIAVFTTNTLLKRRQYGILIANGFTQKDIAFCIAAEIAIIVFSSTLVAWIIKFVEFRNNTDVFREALMTAHIQYTLPVCLLIAVILVILATLFPAFKLFQYQPGDLIGGNTNGND</sequence>
<dbReference type="PANTHER" id="PTHR30572:SF4">
    <property type="entry name" value="ABC TRANSPORTER PERMEASE YTRF"/>
    <property type="match status" value="1"/>
</dbReference>
<proteinExistence type="predicted"/>
<dbReference type="GO" id="GO:0022857">
    <property type="term" value="F:transmembrane transporter activity"/>
    <property type="evidence" value="ECO:0007669"/>
    <property type="project" value="TreeGrafter"/>
</dbReference>
<keyword evidence="1" id="KW-0472">Membrane</keyword>
<feature type="transmembrane region" description="Helical" evidence="1">
    <location>
        <begin position="293"/>
        <end position="314"/>
    </location>
</feature>
<dbReference type="InterPro" id="IPR050250">
    <property type="entry name" value="Macrolide_Exporter_MacB"/>
</dbReference>
<name>A0AB73T0N5_9FIRM</name>
<accession>A0AB73T0N5</accession>
<comment type="caution">
    <text evidence="2">The sequence shown here is derived from an EMBL/GenBank/DDBJ whole genome shotgun (WGS) entry which is preliminary data.</text>
</comment>
<organism evidence="2 3">
    <name type="scientific">Murimonas intestini</name>
    <dbReference type="NCBI Taxonomy" id="1337051"/>
    <lineage>
        <taxon>Bacteria</taxon>
        <taxon>Bacillati</taxon>
        <taxon>Bacillota</taxon>
        <taxon>Clostridia</taxon>
        <taxon>Lachnospirales</taxon>
        <taxon>Lachnospiraceae</taxon>
        <taxon>Murimonas</taxon>
    </lineage>
</organism>